<dbReference type="InterPro" id="IPR004860">
    <property type="entry name" value="LAGLIDADG_dom"/>
</dbReference>
<dbReference type="InterPro" id="IPR027434">
    <property type="entry name" value="Homing_endonucl"/>
</dbReference>
<dbReference type="EMBL" id="JAFELM010000043">
    <property type="protein sequence ID" value="MBM6619562.1"/>
    <property type="molecule type" value="Genomic_DNA"/>
</dbReference>
<evidence type="ECO:0000313" key="3">
    <source>
        <dbReference type="Proteomes" id="UP001518925"/>
    </source>
</evidence>
<dbReference type="RefSeq" id="WP_204205035.1">
    <property type="nucleotide sequence ID" value="NZ_JAFELM010000043.1"/>
</dbReference>
<sequence length="289" mass="33886">MGRNRNITDKEIIDMYKNGRSYKEMSSIIGISDRAIRNILYKHNVQMNRKQSSGRPRKHKVNEDFFKKWSHEMAWVLGLIVTDGCISRNVHSITLTQKDERILKLVAEYMQADFVLAPPGKTRNTPTLIINSKIIKKDLERMGISANKSLTIPFPYVPEDYLPSFIRGVIDGDGWVDHEGYQVNVTTGSKLFAEGLYSVFKLWDLNTKISQYYTINRKIIYKTWVSGKVDLIRLATIIYKFETGNFINYKRLNMSQHSNELMTYLEDLVFKQNFENLNRIKEHQEFYYV</sequence>
<gene>
    <name evidence="2" type="ORF">JR050_18020</name>
</gene>
<feature type="domain" description="DOD-type homing endonuclease" evidence="1">
    <location>
        <begin position="76"/>
        <end position="205"/>
    </location>
</feature>
<keyword evidence="3" id="KW-1185">Reference proteome</keyword>
<reference evidence="2 3" key="1">
    <citation type="submission" date="2021-02" db="EMBL/GenBank/DDBJ databases">
        <title>Bacillus sp. RD4P76, an endophyte from a halophyte.</title>
        <authorList>
            <person name="Sun J.-Q."/>
        </authorList>
    </citation>
    <scope>NUCLEOTIDE SEQUENCE [LARGE SCALE GENOMIC DNA]</scope>
    <source>
        <strain evidence="2 3">RD4P76</strain>
    </source>
</reference>
<protein>
    <recommendedName>
        <fullName evidence="1">DOD-type homing endonuclease domain-containing protein</fullName>
    </recommendedName>
</protein>
<dbReference type="PROSITE" id="PS50819">
    <property type="entry name" value="INTEIN_ENDONUCLEASE"/>
    <property type="match status" value="1"/>
</dbReference>
<dbReference type="Gene3D" id="1.10.10.60">
    <property type="entry name" value="Homeodomain-like"/>
    <property type="match status" value="1"/>
</dbReference>
<name>A0ABS2DM53_9BACI</name>
<dbReference type="Pfam" id="PF14528">
    <property type="entry name" value="LAGLIDADG_3"/>
    <property type="match status" value="2"/>
</dbReference>
<accession>A0ABS2DM53</accession>
<evidence type="ECO:0000313" key="2">
    <source>
        <dbReference type="EMBL" id="MBM6619562.1"/>
    </source>
</evidence>
<evidence type="ECO:0000259" key="1">
    <source>
        <dbReference type="PROSITE" id="PS50819"/>
    </source>
</evidence>
<comment type="caution">
    <text evidence="2">The sequence shown here is derived from an EMBL/GenBank/DDBJ whole genome shotgun (WGS) entry which is preliminary data.</text>
</comment>
<dbReference type="SUPFAM" id="SSF55608">
    <property type="entry name" value="Homing endonucleases"/>
    <property type="match status" value="2"/>
</dbReference>
<dbReference type="Gene3D" id="3.10.28.10">
    <property type="entry name" value="Homing endonucleases"/>
    <property type="match status" value="1"/>
</dbReference>
<proteinExistence type="predicted"/>
<dbReference type="Proteomes" id="UP001518925">
    <property type="component" value="Unassembled WGS sequence"/>
</dbReference>
<organism evidence="2 3">
    <name type="scientific">Bacillus suaedaesalsae</name>
    <dbReference type="NCBI Taxonomy" id="2810349"/>
    <lineage>
        <taxon>Bacteria</taxon>
        <taxon>Bacillati</taxon>
        <taxon>Bacillota</taxon>
        <taxon>Bacilli</taxon>
        <taxon>Bacillales</taxon>
        <taxon>Bacillaceae</taxon>
        <taxon>Bacillus</taxon>
    </lineage>
</organism>
<dbReference type="InterPro" id="IPR004042">
    <property type="entry name" value="Intein_endonuc_central"/>
</dbReference>